<dbReference type="InterPro" id="IPR017871">
    <property type="entry name" value="ABC_transporter-like_CS"/>
</dbReference>
<dbReference type="Gene3D" id="3.40.50.300">
    <property type="entry name" value="P-loop containing nucleotide triphosphate hydrolases"/>
    <property type="match status" value="1"/>
</dbReference>
<accession>A0A848H393</accession>
<gene>
    <name evidence="6" type="ORF">HHL11_00760</name>
</gene>
<keyword evidence="4 6" id="KW-0067">ATP-binding</keyword>
<keyword evidence="7" id="KW-1185">Reference proteome</keyword>
<dbReference type="Pfam" id="PF00005">
    <property type="entry name" value="ABC_tran"/>
    <property type="match status" value="1"/>
</dbReference>
<dbReference type="GO" id="GO:0016887">
    <property type="term" value="F:ATP hydrolysis activity"/>
    <property type="evidence" value="ECO:0007669"/>
    <property type="project" value="InterPro"/>
</dbReference>
<feature type="domain" description="ABC transporter" evidence="5">
    <location>
        <begin position="4"/>
        <end position="240"/>
    </location>
</feature>
<dbReference type="PROSITE" id="PS50893">
    <property type="entry name" value="ABC_TRANSPORTER_2"/>
    <property type="match status" value="1"/>
</dbReference>
<evidence type="ECO:0000256" key="2">
    <source>
        <dbReference type="ARBA" id="ARBA00022475"/>
    </source>
</evidence>
<dbReference type="RefSeq" id="WP_169416477.1">
    <property type="nucleotide sequence ID" value="NZ_JABBFX010000001.1"/>
</dbReference>
<keyword evidence="2" id="KW-0472">Membrane</keyword>
<dbReference type="InterPro" id="IPR003593">
    <property type="entry name" value="AAA+_ATPase"/>
</dbReference>
<keyword evidence="3" id="KW-0547">Nucleotide-binding</keyword>
<dbReference type="InterPro" id="IPR003439">
    <property type="entry name" value="ABC_transporter-like_ATP-bd"/>
</dbReference>
<reference evidence="6 7" key="1">
    <citation type="submission" date="2020-04" db="EMBL/GenBank/DDBJ databases">
        <title>Ramlibacter sp. G-1-2-2 isolated from soil.</title>
        <authorList>
            <person name="Dahal R.H."/>
        </authorList>
    </citation>
    <scope>NUCLEOTIDE SEQUENCE [LARGE SCALE GENOMIC DNA]</scope>
    <source>
        <strain evidence="6 7">G-1-2-2</strain>
    </source>
</reference>
<protein>
    <submittedName>
        <fullName evidence="6">ABC transporter ATP-binding protein</fullName>
    </submittedName>
</protein>
<comment type="caution">
    <text evidence="6">The sequence shown here is derived from an EMBL/GenBank/DDBJ whole genome shotgun (WGS) entry which is preliminary data.</text>
</comment>
<keyword evidence="2" id="KW-1003">Cell membrane</keyword>
<evidence type="ECO:0000256" key="3">
    <source>
        <dbReference type="ARBA" id="ARBA00022741"/>
    </source>
</evidence>
<organism evidence="6 7">
    <name type="scientific">Ramlibacter agri</name>
    <dbReference type="NCBI Taxonomy" id="2728837"/>
    <lineage>
        <taxon>Bacteria</taxon>
        <taxon>Pseudomonadati</taxon>
        <taxon>Pseudomonadota</taxon>
        <taxon>Betaproteobacteria</taxon>
        <taxon>Burkholderiales</taxon>
        <taxon>Comamonadaceae</taxon>
        <taxon>Ramlibacter</taxon>
    </lineage>
</organism>
<dbReference type="PANTHER" id="PTHR42781">
    <property type="entry name" value="SPERMIDINE/PUTRESCINE IMPORT ATP-BINDING PROTEIN POTA"/>
    <property type="match status" value="1"/>
</dbReference>
<name>A0A848H393_9BURK</name>
<sequence length="359" mass="38563">MPKLEVEALRVTLGHTQILKGVSTSFEEGEIVVLLGPSGCGKTTLLRSIAGLEHPTSGRIAIDGLTVYDSEKGIDLPSEKRNLGLVFQSYALWPHKTVYENVAYALRLRKQAEEQIRATVEKVLAGIGLEGMHGRYPHQLSGGQQQRVALARSMAYSPPVLLLDEPLSNLDAKLREDARIWIRSLIKSLGLSAIFVTHDQVEAMAIADRIVLMDAGRIAQSGTPEALYGSPASLFAAEFMGANNQLRAAVTASTPGSAVLDLGGQPLRGKDQGGASRVGTTGVAVIRVESVGSAATQAGDNALHAELETAVYLGGKWEAVYRLSEHRIRAFHARRPADGPHTLNIPQDAVWFFADPPSH</sequence>
<evidence type="ECO:0000313" key="7">
    <source>
        <dbReference type="Proteomes" id="UP000541185"/>
    </source>
</evidence>
<dbReference type="FunFam" id="3.40.50.300:FF:000425">
    <property type="entry name" value="Probable ABC transporter, ATP-binding subunit"/>
    <property type="match status" value="1"/>
</dbReference>
<keyword evidence="1" id="KW-0813">Transport</keyword>
<dbReference type="SMART" id="SM00382">
    <property type="entry name" value="AAA"/>
    <property type="match status" value="1"/>
</dbReference>
<dbReference type="PROSITE" id="PS00211">
    <property type="entry name" value="ABC_TRANSPORTER_1"/>
    <property type="match status" value="1"/>
</dbReference>
<dbReference type="InterPro" id="IPR008995">
    <property type="entry name" value="Mo/tungstate-bd_C_term_dom"/>
</dbReference>
<dbReference type="InterPro" id="IPR050093">
    <property type="entry name" value="ABC_SmlMolc_Importer"/>
</dbReference>
<dbReference type="Proteomes" id="UP000541185">
    <property type="component" value="Unassembled WGS sequence"/>
</dbReference>
<evidence type="ECO:0000256" key="4">
    <source>
        <dbReference type="ARBA" id="ARBA00022840"/>
    </source>
</evidence>
<dbReference type="PANTHER" id="PTHR42781:SF4">
    <property type="entry name" value="SPERMIDINE_PUTRESCINE IMPORT ATP-BINDING PROTEIN POTA"/>
    <property type="match status" value="1"/>
</dbReference>
<dbReference type="GO" id="GO:0005524">
    <property type="term" value="F:ATP binding"/>
    <property type="evidence" value="ECO:0007669"/>
    <property type="project" value="UniProtKB-KW"/>
</dbReference>
<dbReference type="InterPro" id="IPR027417">
    <property type="entry name" value="P-loop_NTPase"/>
</dbReference>
<evidence type="ECO:0000259" key="5">
    <source>
        <dbReference type="PROSITE" id="PS50893"/>
    </source>
</evidence>
<evidence type="ECO:0000313" key="6">
    <source>
        <dbReference type="EMBL" id="NML42258.1"/>
    </source>
</evidence>
<dbReference type="GO" id="GO:0015697">
    <property type="term" value="P:quaternary ammonium group transport"/>
    <property type="evidence" value="ECO:0007669"/>
    <property type="project" value="UniProtKB-ARBA"/>
</dbReference>
<evidence type="ECO:0000256" key="1">
    <source>
        <dbReference type="ARBA" id="ARBA00022448"/>
    </source>
</evidence>
<dbReference type="AlphaFoldDB" id="A0A848H393"/>
<dbReference type="EMBL" id="JABBFX010000001">
    <property type="protein sequence ID" value="NML42258.1"/>
    <property type="molecule type" value="Genomic_DNA"/>
</dbReference>
<dbReference type="SUPFAM" id="SSF50331">
    <property type="entry name" value="MOP-like"/>
    <property type="match status" value="1"/>
</dbReference>
<proteinExistence type="predicted"/>
<dbReference type="SUPFAM" id="SSF52540">
    <property type="entry name" value="P-loop containing nucleoside triphosphate hydrolases"/>
    <property type="match status" value="1"/>
</dbReference>